<dbReference type="EMBL" id="GBRH01170334">
    <property type="protein sequence ID" value="JAE27562.1"/>
    <property type="molecule type" value="Transcribed_RNA"/>
</dbReference>
<proteinExistence type="predicted"/>
<dbReference type="AlphaFoldDB" id="A0A0A9GSQ3"/>
<protein>
    <submittedName>
        <fullName evidence="1">Uncharacterized protein</fullName>
    </submittedName>
</protein>
<reference evidence="1" key="1">
    <citation type="submission" date="2014-09" db="EMBL/GenBank/DDBJ databases">
        <authorList>
            <person name="Magalhaes I.L.F."/>
            <person name="Oliveira U."/>
            <person name="Santos F.R."/>
            <person name="Vidigal T.H.D.A."/>
            <person name="Brescovit A.D."/>
            <person name="Santos A.J."/>
        </authorList>
    </citation>
    <scope>NUCLEOTIDE SEQUENCE</scope>
    <source>
        <tissue evidence="1">Shoot tissue taken approximately 20 cm above the soil surface</tissue>
    </source>
</reference>
<organism evidence="1">
    <name type="scientific">Arundo donax</name>
    <name type="common">Giant reed</name>
    <name type="synonym">Donax arundinaceus</name>
    <dbReference type="NCBI Taxonomy" id="35708"/>
    <lineage>
        <taxon>Eukaryota</taxon>
        <taxon>Viridiplantae</taxon>
        <taxon>Streptophyta</taxon>
        <taxon>Embryophyta</taxon>
        <taxon>Tracheophyta</taxon>
        <taxon>Spermatophyta</taxon>
        <taxon>Magnoliopsida</taxon>
        <taxon>Liliopsida</taxon>
        <taxon>Poales</taxon>
        <taxon>Poaceae</taxon>
        <taxon>PACMAD clade</taxon>
        <taxon>Arundinoideae</taxon>
        <taxon>Arundineae</taxon>
        <taxon>Arundo</taxon>
    </lineage>
</organism>
<evidence type="ECO:0000313" key="1">
    <source>
        <dbReference type="EMBL" id="JAE27562.1"/>
    </source>
</evidence>
<name>A0A0A9GSQ3_ARUDO</name>
<sequence length="38" mass="4759">MNGWKQQHKKKRENSFCSQIYHFFVIMKPRCRHLKEHG</sequence>
<accession>A0A0A9GSQ3</accession>
<reference evidence="1" key="2">
    <citation type="journal article" date="2015" name="Data Brief">
        <title>Shoot transcriptome of the giant reed, Arundo donax.</title>
        <authorList>
            <person name="Barrero R.A."/>
            <person name="Guerrero F.D."/>
            <person name="Moolhuijzen P."/>
            <person name="Goolsby J.A."/>
            <person name="Tidwell J."/>
            <person name="Bellgard S.E."/>
            <person name="Bellgard M.I."/>
        </authorList>
    </citation>
    <scope>NUCLEOTIDE SEQUENCE</scope>
    <source>
        <tissue evidence="1">Shoot tissue taken approximately 20 cm above the soil surface</tissue>
    </source>
</reference>